<feature type="compositionally biased region" description="Basic and acidic residues" evidence="5">
    <location>
        <begin position="258"/>
        <end position="283"/>
    </location>
</feature>
<feature type="region of interest" description="Disordered" evidence="5">
    <location>
        <begin position="342"/>
        <end position="449"/>
    </location>
</feature>
<keyword evidence="2" id="KW-0808">Transferase</keyword>
<evidence type="ECO:0000259" key="6">
    <source>
        <dbReference type="PROSITE" id="PS51165"/>
    </source>
</evidence>
<dbReference type="InterPro" id="IPR029063">
    <property type="entry name" value="SAM-dependent_MTases_sf"/>
</dbReference>
<feature type="compositionally biased region" description="Basic and acidic residues" evidence="5">
    <location>
        <begin position="392"/>
        <end position="402"/>
    </location>
</feature>
<reference evidence="7" key="1">
    <citation type="submission" date="2021-07" db="EMBL/GenBank/DDBJ databases">
        <authorList>
            <person name="Catto M.A."/>
            <person name="Jacobson A."/>
            <person name="Kennedy G."/>
            <person name="Labadie P."/>
            <person name="Hunt B.G."/>
            <person name="Srinivasan R."/>
        </authorList>
    </citation>
    <scope>NUCLEOTIDE SEQUENCE</scope>
    <source>
        <strain evidence="7">PL_HMW_Pooled</strain>
        <tissue evidence="7">Head</tissue>
    </source>
</reference>
<feature type="compositionally biased region" description="Basic and acidic residues" evidence="5">
    <location>
        <begin position="364"/>
        <end position="374"/>
    </location>
</feature>
<dbReference type="GO" id="GO:0016423">
    <property type="term" value="F:tRNA (guanine) methyltransferase activity"/>
    <property type="evidence" value="ECO:0007669"/>
    <property type="project" value="TreeGrafter"/>
</dbReference>
<dbReference type="AlphaFoldDB" id="A0AAE1H169"/>
<dbReference type="EMBL" id="JAHWGI010000295">
    <property type="protein sequence ID" value="KAK3912613.1"/>
    <property type="molecule type" value="Genomic_DNA"/>
</dbReference>
<dbReference type="InterPro" id="IPR000241">
    <property type="entry name" value="RlmKL-like_Mtase"/>
</dbReference>
<evidence type="ECO:0000256" key="4">
    <source>
        <dbReference type="PROSITE-ProRule" id="PRU00529"/>
    </source>
</evidence>
<dbReference type="GO" id="GO:0030488">
    <property type="term" value="P:tRNA methylation"/>
    <property type="evidence" value="ECO:0007669"/>
    <property type="project" value="TreeGrafter"/>
</dbReference>
<evidence type="ECO:0000256" key="1">
    <source>
        <dbReference type="ARBA" id="ARBA00004496"/>
    </source>
</evidence>
<evidence type="ECO:0000256" key="5">
    <source>
        <dbReference type="SAM" id="MobiDB-lite"/>
    </source>
</evidence>
<keyword evidence="2" id="KW-0489">Methyltransferase</keyword>
<dbReference type="Pfam" id="PF01170">
    <property type="entry name" value="UPF0020"/>
    <property type="match status" value="1"/>
</dbReference>
<evidence type="ECO:0000256" key="2">
    <source>
        <dbReference type="ARBA" id="ARBA00022603"/>
    </source>
</evidence>
<feature type="compositionally biased region" description="Basic and acidic residues" evidence="5">
    <location>
        <begin position="788"/>
        <end position="804"/>
    </location>
</feature>
<feature type="compositionally biased region" description="Acidic residues" evidence="5">
    <location>
        <begin position="403"/>
        <end position="412"/>
    </location>
</feature>
<dbReference type="CDD" id="cd11715">
    <property type="entry name" value="THUMP_AdoMetMT"/>
    <property type="match status" value="1"/>
</dbReference>
<dbReference type="PROSITE" id="PS51165">
    <property type="entry name" value="THUMP"/>
    <property type="match status" value="1"/>
</dbReference>
<keyword evidence="3" id="KW-0819">tRNA processing</keyword>
<feature type="region of interest" description="Disordered" evidence="5">
    <location>
        <begin position="788"/>
        <end position="859"/>
    </location>
</feature>
<dbReference type="SUPFAM" id="SSF53335">
    <property type="entry name" value="S-adenosyl-L-methionine-dependent methyltransferases"/>
    <property type="match status" value="1"/>
</dbReference>
<dbReference type="PANTHER" id="PTHR14911">
    <property type="entry name" value="THUMP DOMAIN-CONTAINING"/>
    <property type="match status" value="1"/>
</dbReference>
<evidence type="ECO:0000256" key="3">
    <source>
        <dbReference type="ARBA" id="ARBA00022694"/>
    </source>
</evidence>
<dbReference type="GO" id="GO:0005737">
    <property type="term" value="C:cytoplasm"/>
    <property type="evidence" value="ECO:0007669"/>
    <property type="project" value="UniProtKB-SubCell"/>
</dbReference>
<dbReference type="Gene3D" id="3.30.2130.30">
    <property type="match status" value="1"/>
</dbReference>
<gene>
    <name evidence="7" type="ORF">KUF71_022201</name>
</gene>
<dbReference type="SMART" id="SM00981">
    <property type="entry name" value="THUMP"/>
    <property type="match status" value="1"/>
</dbReference>
<dbReference type="InterPro" id="IPR004114">
    <property type="entry name" value="THUMP_dom"/>
</dbReference>
<feature type="compositionally biased region" description="Basic and acidic residues" evidence="5">
    <location>
        <begin position="420"/>
        <end position="433"/>
    </location>
</feature>
<dbReference type="SUPFAM" id="SSF143437">
    <property type="entry name" value="THUMP domain-like"/>
    <property type="match status" value="1"/>
</dbReference>
<evidence type="ECO:0000313" key="7">
    <source>
        <dbReference type="EMBL" id="KAK3912613.1"/>
    </source>
</evidence>
<protein>
    <submittedName>
        <fullName evidence="7">THUMP domain-containing protein 3</fullName>
    </submittedName>
</protein>
<evidence type="ECO:0000313" key="8">
    <source>
        <dbReference type="Proteomes" id="UP001219518"/>
    </source>
</evidence>
<feature type="domain" description="THUMP" evidence="6">
    <location>
        <begin position="461"/>
        <end position="577"/>
    </location>
</feature>
<comment type="caution">
    <text evidence="7">The sequence shown here is derived from an EMBL/GenBank/DDBJ whole genome shotgun (WGS) entry which is preliminary data.</text>
</comment>
<feature type="compositionally biased region" description="Basic residues" evidence="5">
    <location>
        <begin position="806"/>
        <end position="827"/>
    </location>
</feature>
<reference evidence="7" key="2">
    <citation type="journal article" date="2023" name="BMC Genomics">
        <title>Pest status, molecular evolution, and epigenetic factors derived from the genome assembly of Frankliniella fusca, a thysanopteran phytovirus vector.</title>
        <authorList>
            <person name="Catto M.A."/>
            <person name="Labadie P.E."/>
            <person name="Jacobson A.L."/>
            <person name="Kennedy G.G."/>
            <person name="Srinivasan R."/>
            <person name="Hunt B.G."/>
        </authorList>
    </citation>
    <scope>NUCLEOTIDE SEQUENCE</scope>
    <source>
        <strain evidence="7">PL_HMW_Pooled</strain>
    </source>
</reference>
<dbReference type="GO" id="GO:0003723">
    <property type="term" value="F:RNA binding"/>
    <property type="evidence" value="ECO:0007669"/>
    <property type="project" value="UniProtKB-UniRule"/>
</dbReference>
<dbReference type="Proteomes" id="UP001219518">
    <property type="component" value="Unassembled WGS sequence"/>
</dbReference>
<accession>A0AAE1H169</accession>
<feature type="compositionally biased region" description="Acidic residues" evidence="5">
    <location>
        <begin position="375"/>
        <end position="384"/>
    </location>
</feature>
<organism evidence="7 8">
    <name type="scientific">Frankliniella fusca</name>
    <dbReference type="NCBI Taxonomy" id="407009"/>
    <lineage>
        <taxon>Eukaryota</taxon>
        <taxon>Metazoa</taxon>
        <taxon>Ecdysozoa</taxon>
        <taxon>Arthropoda</taxon>
        <taxon>Hexapoda</taxon>
        <taxon>Insecta</taxon>
        <taxon>Pterygota</taxon>
        <taxon>Neoptera</taxon>
        <taxon>Paraneoptera</taxon>
        <taxon>Thysanoptera</taxon>
        <taxon>Terebrantia</taxon>
        <taxon>Thripoidea</taxon>
        <taxon>Thripidae</taxon>
        <taxon>Frankliniella</taxon>
    </lineage>
</organism>
<dbReference type="Gene3D" id="3.40.50.150">
    <property type="entry name" value="Vaccinia Virus protein VP39"/>
    <property type="match status" value="1"/>
</dbReference>
<name>A0AAE1H169_9NEOP</name>
<dbReference type="FunFam" id="3.40.50.150:FF:000073">
    <property type="entry name" value="THUMP domain containing 3"/>
    <property type="match status" value="1"/>
</dbReference>
<feature type="region of interest" description="Disordered" evidence="5">
    <location>
        <begin position="257"/>
        <end position="283"/>
    </location>
</feature>
<sequence length="859" mass="95227">MWTTPKHFAAGAGRTVILGFRHHAFLRSGPEFGQFGSGLPTLPPTAALRCARCAVQCASVPSLTQSNRSNLATRLCLLGCACQGSRYCTEISFIKMESEQKENEAVQEGGDVSDEVERPEKTDPRAIGELINRRSASEITIEATVDTGFEFMAIEECRAKFGKDIHVVKERGRIIFNIDKAKYSEVLQMRSVDNLFLVLSYDSSVGFQGSNSVDDIAIAAKQAHTPDWDCWLNVWKELVGFKGIVRPTVEEYASANERATKDKEEEKIRQAERQKKYKERQERHAAKRALRKAKADLKRAQYNFDKAEALKTIETDNKDDTVIVSGGKDICTGVCAETSLVNKSDPVKDDPIEEPSQDIVADSENDKLVNKSDPEKDDPIEEPSQDLVANSENDKLVNKCDPEKDDPIEEPSQDIVADSENEKNKSDPEKGDPNEEPSQDIVADSEIDKQDDLVEEKIECGISAEHTDEVKVSSVISPSLEDAEVNDDSEDEIQSLPDYDREVDLEIDRTVPEEERVLRFRATCFRVGKHCFGSMEAAREFGGALQDKFNWVVDLVNFHAEIILFVVKDTAQVSIALTKKSLHRRNISFFGPTTLRSTVCHNLLRLADVRTGDIVLDPLAGGGSVPIEGAMSFPGTFHIGGDNHYKAMSRLYSNVRVLHEEIGKDLPIGAVRWDARRLPLNEASVDVIVSDLPFGVRLGSKAGNRNLYRRVLLEMARVTRPGSGRAILLTQDRRSFALALVGTMGLWWQSKVMSANIGGLDAAVFTLRRTPKVRPDEADLKAAAELAKDQEKWRDGENSREGYGRGRSRGHQGRGRGQTRGRGRGGRGRGYPRGGNKQSGSGGNWRDHGPKESLKTEAS</sequence>
<dbReference type="PANTHER" id="PTHR14911:SF13">
    <property type="entry name" value="TRNA (GUANINE(6)-N2)-METHYLTRANSFERASE THUMP3"/>
    <property type="match status" value="1"/>
</dbReference>
<proteinExistence type="predicted"/>
<comment type="subcellular location">
    <subcellularLocation>
        <location evidence="1">Cytoplasm</location>
    </subcellularLocation>
</comment>
<keyword evidence="4" id="KW-0694">RNA-binding</keyword>
<dbReference type="GO" id="GO:0043527">
    <property type="term" value="C:tRNA methyltransferase complex"/>
    <property type="evidence" value="ECO:0007669"/>
    <property type="project" value="UniProtKB-ARBA"/>
</dbReference>
<feature type="compositionally biased region" description="Basic and acidic residues" evidence="5">
    <location>
        <begin position="845"/>
        <end position="859"/>
    </location>
</feature>
<keyword evidence="8" id="KW-1185">Reference proteome</keyword>